<feature type="repeat" description="ANK" evidence="3">
    <location>
        <begin position="846"/>
        <end position="878"/>
    </location>
</feature>
<dbReference type="RefSeq" id="XP_037160612.1">
    <property type="nucleotide sequence ID" value="XM_037312564.1"/>
</dbReference>
<dbReference type="SMART" id="SM00248">
    <property type="entry name" value="ANK"/>
    <property type="match status" value="26"/>
</dbReference>
<organism evidence="6 7">
    <name type="scientific">Letharia columbiana</name>
    <dbReference type="NCBI Taxonomy" id="112416"/>
    <lineage>
        <taxon>Eukaryota</taxon>
        <taxon>Fungi</taxon>
        <taxon>Dikarya</taxon>
        <taxon>Ascomycota</taxon>
        <taxon>Pezizomycotina</taxon>
        <taxon>Lecanoromycetes</taxon>
        <taxon>OSLEUM clade</taxon>
        <taxon>Lecanoromycetidae</taxon>
        <taxon>Lecanorales</taxon>
        <taxon>Lecanorineae</taxon>
        <taxon>Parmeliaceae</taxon>
        <taxon>Letharia</taxon>
    </lineage>
</organism>
<feature type="domain" description="Azaphilone pigments biosynthesis cluster protein L N-terminal" evidence="4">
    <location>
        <begin position="2"/>
        <end position="172"/>
    </location>
</feature>
<feature type="repeat" description="ANK" evidence="3">
    <location>
        <begin position="949"/>
        <end position="981"/>
    </location>
</feature>
<evidence type="ECO:0000313" key="6">
    <source>
        <dbReference type="EMBL" id="KAF6231179.1"/>
    </source>
</evidence>
<gene>
    <name evidence="6" type="ORF">HO173_010679</name>
</gene>
<keyword evidence="1" id="KW-0677">Repeat</keyword>
<evidence type="ECO:0000313" key="7">
    <source>
        <dbReference type="Proteomes" id="UP000578531"/>
    </source>
</evidence>
<name>A0A8H6L0P0_9LECA</name>
<evidence type="ECO:0000259" key="5">
    <source>
        <dbReference type="Pfam" id="PF24883"/>
    </source>
</evidence>
<dbReference type="InterPro" id="IPR002110">
    <property type="entry name" value="Ankyrin_rpt"/>
</dbReference>
<dbReference type="PANTHER" id="PTHR24198">
    <property type="entry name" value="ANKYRIN REPEAT AND PROTEIN KINASE DOMAIN-CONTAINING PROTEIN"/>
    <property type="match status" value="1"/>
</dbReference>
<dbReference type="EMBL" id="JACCJC010000060">
    <property type="protein sequence ID" value="KAF6231179.1"/>
    <property type="molecule type" value="Genomic_DNA"/>
</dbReference>
<reference evidence="6 7" key="1">
    <citation type="journal article" date="2020" name="Genomics">
        <title>Complete, high-quality genomes from long-read metagenomic sequencing of two wolf lichen thalli reveals enigmatic genome architecture.</title>
        <authorList>
            <person name="McKenzie S.K."/>
            <person name="Walston R.F."/>
            <person name="Allen J.L."/>
        </authorList>
    </citation>
    <scope>NUCLEOTIDE SEQUENCE [LARGE SCALE GENOMIC DNA]</scope>
    <source>
        <strain evidence="6">WasteWater2</strain>
    </source>
</reference>
<dbReference type="Gene3D" id="3.40.50.300">
    <property type="entry name" value="P-loop containing nucleotide triphosphate hydrolases"/>
    <property type="match status" value="1"/>
</dbReference>
<dbReference type="InterPro" id="IPR031348">
    <property type="entry name" value="PigL_N"/>
</dbReference>
<evidence type="ECO:0000256" key="3">
    <source>
        <dbReference type="PROSITE-ProRule" id="PRU00023"/>
    </source>
</evidence>
<dbReference type="GeneID" id="59292325"/>
<keyword evidence="2 3" id="KW-0040">ANK repeat</keyword>
<sequence length="1842" mass="203978">MADPLSVSASISGLITLADIVFRRTYKYVKAVKKAPKEISALSAEIGALYGILSNLQLVSRQLEDETFESTTRVHHIHSCYQTLEHVKSILDRDDTSSLGDQRLETLKRKLRWPFTSSEVKDLITEIERHKTTLGLALNVDCMSGLLKALSRQDQFLDTIEGMRTELKERHEAETRIAINKERQEILESFAKVDSRSNHDMSRKLRSPGTGLWLTEGQEFRQWWETKNARLWFYGIPGAGKTVLASSAIEEALRMSSPSIAVAFFYCDYKDSAKQDLSNILGSLAQQFAKQDEESFAKLRQFYETHNPEHQQHFAYDSDHLWGLVRKMTLVFDCAMIIVDGLDECGTNAPLVVDALTALNDGEDTTIKTIFLSRDEIEIRERLENYKKVSIAARSSDLRLYVGAEIDLRTRKKRLRIKDQSLKEHILERLVEGAEGMFRWVTCQMDYLCELPNDAARRIALGSLPPDLTSTSWFEGRYVGLHFNKDFITTEALCEAVSIDFGNTRRNPQAIPDLFEILHWCSSLVRKSANGNTLELAHFTVQEFLQQIDPRRDISFGAYRIDPESDELTLAKVCLTYLNFEDFDQGGPFGEDVVERRFHESPFRSFAIDGWDHAARKNLDDPELFRLVQKLFSPSKPNTLVSWMHDMTAKHPAWGSQYKETQIIISSMFAEATALHYAAMYNLTKVCSWLIKSGCDVNRNTSFGCGADPNCCYDLDDEKLSPLFMALITRRWDLAERLLDRGGLIDSGCLDILENHARSEDICKLVEHTSNDNVLRENHSRLLQLALRAKTWSNATRLMHEDSDQPCQNTHYEHVLRTAAEFGQVEIVTRLLDNQKLDVDAADEGTGFTALHHAARTDQLEVAQILMDRGANSSRPDSLGRTALHHSVQRKEVRCLQFLLQQDADTSLRDLEGMTVGHLAAQGGNAQALSILLSMPVDSALTTGLEANDGRTAFLCASANGSKEAMSLLLRAGSSLTETTSDGCSALHYAAKSGSLEGVKFLIGHTIDPCAVTLDESNALHYAISGNSETLPESVHVLLEYGVDPHKARNDGFTPLHDLVRIIRENSLSSDQLDHLFAASRTLLRKLLGNPRLASDLRLGSELIYLACTHSFRRANEIVLDLLELGLDCNIPSSNGRTALMAAAESGNDALLSTLLLHEADPCINDSGLNAVHCACFNDHKNILVQLRETGIDWNSKTTTTIIGCRRKNVTALHIAAQFQDSSVLEYLLNEDLMSNIDACTDRGETPLHVAVWAGASRNVSLLLSNKADASVVDALGSSAIHQAARWGVEEVIVEFIGHGSDLGLANSLGLDPELVARKYGHESLAKIIMDYVYEQNEEPNTHTDSQRPGKTHGASEALKIAIDIGDLELCMRLVEDGADLRSGFKWCMGCTPLLYSLHKGQHAISEYLVSQGASTAGSACEFFSTRGFTAFHYAAFSGLVELLRLLLGKAPSEIYVNRDPIHSLHYAVLENNTECVKLMLEHASQGEGRTTRDGLGTLQENLGRMVNMQVQGDMLRWSWYAEPSESFPESLLTAKPLHIAASEGNSDIVLMLLDYGASIDCVDGEYATPLHHAASNGQTAIVRLLLDSGANPNAVDSTLESPCMAAAFNDQLDSIRALLQGGADIQLRNCYGQNALHLAASSGSKNVFVFLLNTPTGHSLGAEDILGISFLDEAISCRSSFPMTLLLNLALPVEAYESRTRNILSTAVAHHSATDVRQLLRRLPTGLLPRLLNHPDLHWGTPLHTAAVLPSLDTINLLLDTGAHLEVEESEYGTALMGACATGRLAAVKLLVARGAKASYEKDGQCYSALLAAKHHPEVRRWLLVGRFLEGPKLLTYKEVE</sequence>
<evidence type="ECO:0000259" key="4">
    <source>
        <dbReference type="Pfam" id="PF17111"/>
    </source>
</evidence>
<dbReference type="SUPFAM" id="SSF48403">
    <property type="entry name" value="Ankyrin repeat"/>
    <property type="match status" value="3"/>
</dbReference>
<dbReference type="InterPro" id="IPR056884">
    <property type="entry name" value="NPHP3-like_N"/>
</dbReference>
<dbReference type="Gene3D" id="1.25.40.20">
    <property type="entry name" value="Ankyrin repeat-containing domain"/>
    <property type="match status" value="8"/>
</dbReference>
<feature type="domain" description="Nephrocystin 3-like N-terminal" evidence="5">
    <location>
        <begin position="209"/>
        <end position="374"/>
    </location>
</feature>
<feature type="repeat" description="ANK" evidence="3">
    <location>
        <begin position="1739"/>
        <end position="1771"/>
    </location>
</feature>
<dbReference type="InterPro" id="IPR027417">
    <property type="entry name" value="P-loop_NTPase"/>
</dbReference>
<dbReference type="Pfam" id="PF00023">
    <property type="entry name" value="Ank"/>
    <property type="match status" value="2"/>
</dbReference>
<dbReference type="Pfam" id="PF12796">
    <property type="entry name" value="Ank_2"/>
    <property type="match status" value="8"/>
</dbReference>
<dbReference type="PRINTS" id="PR01415">
    <property type="entry name" value="ANKYRIN"/>
</dbReference>
<accession>A0A8H6L0P0</accession>
<proteinExistence type="predicted"/>
<evidence type="ECO:0008006" key="8">
    <source>
        <dbReference type="Google" id="ProtNLM"/>
    </source>
</evidence>
<dbReference type="Pfam" id="PF24883">
    <property type="entry name" value="NPHP3_N"/>
    <property type="match status" value="1"/>
</dbReference>
<feature type="repeat" description="ANK" evidence="3">
    <location>
        <begin position="1537"/>
        <end position="1565"/>
    </location>
</feature>
<keyword evidence="7" id="KW-1185">Reference proteome</keyword>
<feature type="repeat" description="ANK" evidence="3">
    <location>
        <begin position="1566"/>
        <end position="1598"/>
    </location>
</feature>
<feature type="repeat" description="ANK" evidence="3">
    <location>
        <begin position="1135"/>
        <end position="1167"/>
    </location>
</feature>
<dbReference type="PROSITE" id="PS50297">
    <property type="entry name" value="ANK_REP_REGION"/>
    <property type="match status" value="8"/>
</dbReference>
<dbReference type="SUPFAM" id="SSF52540">
    <property type="entry name" value="P-loop containing nucleoside triphosphate hydrolases"/>
    <property type="match status" value="1"/>
</dbReference>
<evidence type="ECO:0000256" key="1">
    <source>
        <dbReference type="ARBA" id="ARBA00022737"/>
    </source>
</evidence>
<evidence type="ECO:0000256" key="2">
    <source>
        <dbReference type="ARBA" id="ARBA00023043"/>
    </source>
</evidence>
<comment type="caution">
    <text evidence="6">The sequence shown here is derived from an EMBL/GenBank/DDBJ whole genome shotgun (WGS) entry which is preliminary data.</text>
</comment>
<feature type="repeat" description="ANK" evidence="3">
    <location>
        <begin position="982"/>
        <end position="1008"/>
    </location>
</feature>
<feature type="repeat" description="ANK" evidence="3">
    <location>
        <begin position="1243"/>
        <end position="1275"/>
    </location>
</feature>
<feature type="repeat" description="ANK" evidence="3">
    <location>
        <begin position="1427"/>
        <end position="1448"/>
    </location>
</feature>
<feature type="repeat" description="ANK" evidence="3">
    <location>
        <begin position="879"/>
        <end position="911"/>
    </location>
</feature>
<dbReference type="Proteomes" id="UP000578531">
    <property type="component" value="Unassembled WGS sequence"/>
</dbReference>
<dbReference type="Pfam" id="PF17111">
    <property type="entry name" value="PigL_N"/>
    <property type="match status" value="1"/>
</dbReference>
<dbReference type="PANTHER" id="PTHR24198:SF165">
    <property type="entry name" value="ANKYRIN REPEAT-CONTAINING PROTEIN-RELATED"/>
    <property type="match status" value="1"/>
</dbReference>
<feature type="repeat" description="ANK" evidence="3">
    <location>
        <begin position="670"/>
        <end position="702"/>
    </location>
</feature>
<dbReference type="PROSITE" id="PS50088">
    <property type="entry name" value="ANK_REPEAT"/>
    <property type="match status" value="12"/>
</dbReference>
<dbReference type="InterPro" id="IPR036770">
    <property type="entry name" value="Ankyrin_rpt-contain_sf"/>
</dbReference>
<protein>
    <recommendedName>
        <fullName evidence="8">Ankyrin repeat protein</fullName>
    </recommendedName>
</protein>
<feature type="repeat" description="ANK" evidence="3">
    <location>
        <begin position="1276"/>
        <end position="1308"/>
    </location>
</feature>
<dbReference type="OrthoDB" id="194358at2759"/>